<organism evidence="1 2">
    <name type="scientific">Flavobacterium silvaticum</name>
    <dbReference type="NCBI Taxonomy" id="1852020"/>
    <lineage>
        <taxon>Bacteria</taxon>
        <taxon>Pseudomonadati</taxon>
        <taxon>Bacteroidota</taxon>
        <taxon>Flavobacteriia</taxon>
        <taxon>Flavobacteriales</taxon>
        <taxon>Flavobacteriaceae</taxon>
        <taxon>Flavobacterium</taxon>
    </lineage>
</organism>
<dbReference type="RefSeq" id="WP_169526928.1">
    <property type="nucleotide sequence ID" value="NZ_JAAMPU010000103.1"/>
</dbReference>
<sequence>MELLVKKGIGDLRFGMIRTTVESLLGNPDRKYTDEDKNQIWLYNRQKLALTFYEDEAFRLGYVVSSSIATTVSGIPVIGKSAADLIHELPQKQFRAWESEWEEGIQNHFNEDNWLMLVEEFGVIVKVELGAVIERDEFVWAAKL</sequence>
<dbReference type="AlphaFoldDB" id="A0A972JJ55"/>
<dbReference type="Proteomes" id="UP000712080">
    <property type="component" value="Unassembled WGS sequence"/>
</dbReference>
<proteinExistence type="predicted"/>
<evidence type="ECO:0000313" key="1">
    <source>
        <dbReference type="EMBL" id="NMH27867.1"/>
    </source>
</evidence>
<evidence type="ECO:0000313" key="2">
    <source>
        <dbReference type="Proteomes" id="UP000712080"/>
    </source>
</evidence>
<accession>A0A972JJ55</accession>
<protein>
    <submittedName>
        <fullName evidence="1">Uncharacterized protein</fullName>
    </submittedName>
</protein>
<gene>
    <name evidence="1" type="ORF">G6047_07475</name>
</gene>
<reference evidence="1" key="1">
    <citation type="submission" date="2020-02" db="EMBL/GenBank/DDBJ databases">
        <title>Flavobacterium sp. genome.</title>
        <authorList>
            <person name="Jung H.S."/>
            <person name="Baek J.H."/>
            <person name="Jeon C.O."/>
        </authorList>
    </citation>
    <scope>NUCLEOTIDE SEQUENCE</scope>
    <source>
        <strain evidence="1">SE-s28</strain>
    </source>
</reference>
<keyword evidence="2" id="KW-1185">Reference proteome</keyword>
<comment type="caution">
    <text evidence="1">The sequence shown here is derived from an EMBL/GenBank/DDBJ whole genome shotgun (WGS) entry which is preliminary data.</text>
</comment>
<dbReference type="EMBL" id="JAAMPU010000103">
    <property type="protein sequence ID" value="NMH27867.1"/>
    <property type="molecule type" value="Genomic_DNA"/>
</dbReference>
<name>A0A972JJ55_9FLAO</name>